<dbReference type="InterPro" id="IPR036775">
    <property type="entry name" value="DNA_pol_Y-fam_lit_finger_sf"/>
</dbReference>
<evidence type="ECO:0000313" key="5">
    <source>
        <dbReference type="EMBL" id="SCM55268.1"/>
    </source>
</evidence>
<dbReference type="PROSITE" id="PS50173">
    <property type="entry name" value="UMUC"/>
    <property type="match status" value="1"/>
</dbReference>
<dbReference type="Gene3D" id="1.10.150.20">
    <property type="entry name" value="5' to 3' exonuclease, C-terminal subdomain"/>
    <property type="match status" value="1"/>
</dbReference>
<dbReference type="Proteomes" id="UP000178485">
    <property type="component" value="Chromosome i"/>
</dbReference>
<dbReference type="InterPro" id="IPR001126">
    <property type="entry name" value="UmuC"/>
</dbReference>
<comment type="similarity">
    <text evidence="1">Belongs to the DNA polymerase type-Y family.</text>
</comment>
<dbReference type="Pfam" id="PF13438">
    <property type="entry name" value="DUF4113"/>
    <property type="match status" value="1"/>
</dbReference>
<dbReference type="PANTHER" id="PTHR11076:SF33">
    <property type="entry name" value="DNA POLYMERASE KAPPA"/>
    <property type="match status" value="1"/>
</dbReference>
<dbReference type="EMBL" id="LT608328">
    <property type="protein sequence ID" value="SCM55268.1"/>
    <property type="molecule type" value="Genomic_DNA"/>
</dbReference>
<gene>
    <name evidence="5" type="primary">impB</name>
    <name evidence="5" type="ORF">ING2E5A_0188</name>
</gene>
<dbReference type="STRING" id="1642646.ING2E5A_0188"/>
<dbReference type="SUPFAM" id="SSF100879">
    <property type="entry name" value="Lesion bypass DNA polymerase (Y-family), little finger domain"/>
    <property type="match status" value="1"/>
</dbReference>
<dbReference type="PANTHER" id="PTHR11076">
    <property type="entry name" value="DNA REPAIR POLYMERASE UMUC / TRANSFERASE FAMILY MEMBER"/>
    <property type="match status" value="1"/>
</dbReference>
<evidence type="ECO:0000259" key="4">
    <source>
        <dbReference type="PROSITE" id="PS50173"/>
    </source>
</evidence>
<proteinExistence type="inferred from homology"/>
<dbReference type="Pfam" id="PF00817">
    <property type="entry name" value="IMS"/>
    <property type="match status" value="1"/>
</dbReference>
<organism evidence="5 6">
    <name type="scientific">Petrimonas mucosa</name>
    <dbReference type="NCBI Taxonomy" id="1642646"/>
    <lineage>
        <taxon>Bacteria</taxon>
        <taxon>Pseudomonadati</taxon>
        <taxon>Bacteroidota</taxon>
        <taxon>Bacteroidia</taxon>
        <taxon>Bacteroidales</taxon>
        <taxon>Dysgonomonadaceae</taxon>
        <taxon>Petrimonas</taxon>
    </lineage>
</organism>
<evidence type="ECO:0000256" key="3">
    <source>
        <dbReference type="ARBA" id="ARBA00023236"/>
    </source>
</evidence>
<dbReference type="InterPro" id="IPR050116">
    <property type="entry name" value="DNA_polymerase-Y"/>
</dbReference>
<reference evidence="5 6" key="1">
    <citation type="submission" date="2016-08" db="EMBL/GenBank/DDBJ databases">
        <authorList>
            <person name="Seilhamer J.J."/>
        </authorList>
    </citation>
    <scope>NUCLEOTIDE SEQUENCE [LARGE SCALE GENOMIC DNA]</scope>
    <source>
        <strain evidence="5">ING2-E5A</strain>
    </source>
</reference>
<evidence type="ECO:0000256" key="1">
    <source>
        <dbReference type="ARBA" id="ARBA00010945"/>
    </source>
</evidence>
<dbReference type="Gene3D" id="3.40.1170.60">
    <property type="match status" value="1"/>
</dbReference>
<evidence type="ECO:0000256" key="2">
    <source>
        <dbReference type="ARBA" id="ARBA00023199"/>
    </source>
</evidence>
<dbReference type="GO" id="GO:0009432">
    <property type="term" value="P:SOS response"/>
    <property type="evidence" value="ECO:0007669"/>
    <property type="project" value="UniProtKB-KW"/>
</dbReference>
<protein>
    <submittedName>
        <fullName evidence="5">Protein ImpB</fullName>
    </submittedName>
</protein>
<dbReference type="InterPro" id="IPR043128">
    <property type="entry name" value="Rev_trsase/Diguanyl_cyclase"/>
</dbReference>
<dbReference type="Gene3D" id="3.30.1490.100">
    <property type="entry name" value="DNA polymerase, Y-family, little finger domain"/>
    <property type="match status" value="1"/>
</dbReference>
<dbReference type="Gene3D" id="3.30.70.270">
    <property type="match status" value="1"/>
</dbReference>
<dbReference type="GO" id="GO:0003684">
    <property type="term" value="F:damaged DNA binding"/>
    <property type="evidence" value="ECO:0007669"/>
    <property type="project" value="InterPro"/>
</dbReference>
<accession>A0A1G4G3B4</accession>
<dbReference type="InterPro" id="IPR043502">
    <property type="entry name" value="DNA/RNA_pol_sf"/>
</dbReference>
<dbReference type="CDD" id="cd01700">
    <property type="entry name" value="PolY_Pol_V_umuC"/>
    <property type="match status" value="1"/>
</dbReference>
<dbReference type="InterPro" id="IPR025188">
    <property type="entry name" value="DUF4113"/>
</dbReference>
<evidence type="ECO:0000313" key="6">
    <source>
        <dbReference type="Proteomes" id="UP000178485"/>
    </source>
</evidence>
<keyword evidence="6" id="KW-1185">Reference proteome</keyword>
<dbReference type="KEGG" id="pmuc:ING2E5A_0188"/>
<dbReference type="GO" id="GO:0006281">
    <property type="term" value="P:DNA repair"/>
    <property type="evidence" value="ECO:0007669"/>
    <property type="project" value="InterPro"/>
</dbReference>
<dbReference type="InterPro" id="IPR017961">
    <property type="entry name" value="DNA_pol_Y-fam_little_finger"/>
</dbReference>
<keyword evidence="3" id="KW-0742">SOS response</keyword>
<name>A0A1G4G3B4_9BACT</name>
<keyword evidence="2" id="KW-0227">DNA damage</keyword>
<dbReference type="GO" id="GO:0042276">
    <property type="term" value="P:error-prone translesion synthesis"/>
    <property type="evidence" value="ECO:0007669"/>
    <property type="project" value="TreeGrafter"/>
</dbReference>
<dbReference type="Pfam" id="PF11799">
    <property type="entry name" value="IMS_C"/>
    <property type="match status" value="1"/>
</dbReference>
<dbReference type="AlphaFoldDB" id="A0A1G4G3B4"/>
<dbReference type="RefSeq" id="WP_071135786.1">
    <property type="nucleotide sequence ID" value="NZ_JAQVII010000062.1"/>
</dbReference>
<dbReference type="SUPFAM" id="SSF56672">
    <property type="entry name" value="DNA/RNA polymerases"/>
    <property type="match status" value="1"/>
</dbReference>
<sequence>MIALIDCNNFYASCERVFNPSLNGRPVVVLSNNDGCVIARSNEAKAVGIAMGIPAFKVEELLKRYNVAVYSANFALYGDMSRRVMSILSGYSPRQEVYSVDECFLDLSGIATLKEYGLQMKEHVGKWTGIPISVGIAPTKALAKIANRIAKRYPSQTGGCYVMDTEEKRIKALKWLPIEDVWGIGRGNAAKLQLAGVFKAIDFAGMSESWVRKNMTITGVNLQKELNGTSCIGFVGGEKSKSFSVTRTFETEYETWDEIRERVVTFTAMAAAKIRKQQSLCSRLVLFLQTNYFKDTEEPLSQSVEVRFPFSTSSTLEIVDFAISGLKRIYTRGMRYKRAGVTLYNFIDEELCQPALFPEMNSNPRHKELMKVLDEINQASPSGGVRLASQDARMFKMHQQHLSRRYTTDIRDILQVKCD</sequence>
<keyword evidence="2" id="KW-0741">SOS mutagenesis</keyword>
<dbReference type="GO" id="GO:0003887">
    <property type="term" value="F:DNA-directed DNA polymerase activity"/>
    <property type="evidence" value="ECO:0007669"/>
    <property type="project" value="UniProtKB-KW"/>
</dbReference>
<feature type="domain" description="UmuC" evidence="4">
    <location>
        <begin position="2"/>
        <end position="185"/>
    </location>
</feature>